<dbReference type="eggNOG" id="COG0845">
    <property type="taxonomic scope" value="Bacteria"/>
</dbReference>
<name>A4J2E7_DESRM</name>
<sequence>MTEESSTKTKRRRTRKTRLIKIKKLLFFLIILLVAIWFFLGLKSLIYRTLINVEIMQPGELTENISTEGILIKQEYLIKSPLKGTMKYSISDGQRVKVGTTLGVLEAPSMDTVSGVKQYAVKASVGGMLCNHVDGLETILMPGNLDGVEIPSMDKISNRGQALTEGNVEKGAPVAKVIDNLSPVFLFGTLKAEDYKKIEQRKEPELKLLWQNQTILARVEKLLNDETKGFLLVLKNYPDLILHNRRVKFQFSLGKMEGLLVKDESLVTQGNEEGLFIIWKGLVHWVPVKVKGRLGGQAVIEGADIQPGISYVINPRFAREGDKL</sequence>
<accession>A4J2E7</accession>
<feature type="transmembrane region" description="Helical" evidence="1">
    <location>
        <begin position="21"/>
        <end position="40"/>
    </location>
</feature>
<dbReference type="EMBL" id="CP000612">
    <property type="protein sequence ID" value="ABO49250.1"/>
    <property type="molecule type" value="Genomic_DNA"/>
</dbReference>
<gene>
    <name evidence="3" type="ordered locus">Dred_0711</name>
</gene>
<evidence type="ECO:0000259" key="2">
    <source>
        <dbReference type="Pfam" id="PF26018"/>
    </source>
</evidence>
<dbReference type="Proteomes" id="UP000001556">
    <property type="component" value="Chromosome"/>
</dbReference>
<feature type="domain" description="RND related barrel-sandwich hybrid" evidence="2">
    <location>
        <begin position="75"/>
        <end position="179"/>
    </location>
</feature>
<evidence type="ECO:0000313" key="3">
    <source>
        <dbReference type="EMBL" id="ABO49250.1"/>
    </source>
</evidence>
<evidence type="ECO:0000313" key="4">
    <source>
        <dbReference type="Proteomes" id="UP000001556"/>
    </source>
</evidence>
<dbReference type="STRING" id="349161.Dred_0711"/>
<dbReference type="InterPro" id="IPR058709">
    <property type="entry name" value="BSH_RND-rel"/>
</dbReference>
<keyword evidence="4" id="KW-1185">Reference proteome</keyword>
<keyword evidence="1" id="KW-1133">Transmembrane helix</keyword>
<dbReference type="AlphaFoldDB" id="A4J2E7"/>
<evidence type="ECO:0000256" key="1">
    <source>
        <dbReference type="SAM" id="Phobius"/>
    </source>
</evidence>
<dbReference type="Pfam" id="PF26018">
    <property type="entry name" value="BSH_RND_rel"/>
    <property type="match status" value="1"/>
</dbReference>
<reference evidence="3 4" key="1">
    <citation type="submission" date="2007-03" db="EMBL/GenBank/DDBJ databases">
        <title>Complete sequence of Desulfotomaculum reducens MI-1.</title>
        <authorList>
            <consortium name="US DOE Joint Genome Institute"/>
            <person name="Copeland A."/>
            <person name="Lucas S."/>
            <person name="Lapidus A."/>
            <person name="Barry K."/>
            <person name="Detter J.C."/>
            <person name="Glavina del Rio T."/>
            <person name="Hammon N."/>
            <person name="Israni S."/>
            <person name="Dalin E."/>
            <person name="Tice H."/>
            <person name="Pitluck S."/>
            <person name="Sims D."/>
            <person name="Brettin T."/>
            <person name="Bruce D."/>
            <person name="Han C."/>
            <person name="Tapia R."/>
            <person name="Schmutz J."/>
            <person name="Larimer F."/>
            <person name="Land M."/>
            <person name="Hauser L."/>
            <person name="Kyrpides N."/>
            <person name="Kim E."/>
            <person name="Tebo B.M."/>
            <person name="Richardson P."/>
        </authorList>
    </citation>
    <scope>NUCLEOTIDE SEQUENCE [LARGE SCALE GENOMIC DNA]</scope>
    <source>
        <strain evidence="3 4">MI-1</strain>
    </source>
</reference>
<dbReference type="KEGG" id="drm:Dred_0711"/>
<proteinExistence type="predicted"/>
<keyword evidence="1" id="KW-0472">Membrane</keyword>
<dbReference type="HOGENOM" id="CLU_073023_0_0_9"/>
<protein>
    <recommendedName>
        <fullName evidence="2">RND related barrel-sandwich hybrid domain-containing protein</fullName>
    </recommendedName>
</protein>
<organism evidence="3 4">
    <name type="scientific">Desulforamulus reducens (strain ATCC BAA-1160 / DSM 100696 / MI-1)</name>
    <name type="common">Desulfotomaculum reducens</name>
    <dbReference type="NCBI Taxonomy" id="349161"/>
    <lineage>
        <taxon>Bacteria</taxon>
        <taxon>Bacillati</taxon>
        <taxon>Bacillota</taxon>
        <taxon>Clostridia</taxon>
        <taxon>Eubacteriales</taxon>
        <taxon>Peptococcaceae</taxon>
        <taxon>Desulforamulus</taxon>
    </lineage>
</organism>
<keyword evidence="1" id="KW-0812">Transmembrane</keyword>